<evidence type="ECO:0000259" key="2">
    <source>
        <dbReference type="PROSITE" id="PS50994"/>
    </source>
</evidence>
<protein>
    <recommendedName>
        <fullName evidence="2">Integrase catalytic domain-containing protein</fullName>
    </recommendedName>
</protein>
<dbReference type="GO" id="GO:0003676">
    <property type="term" value="F:nucleic acid binding"/>
    <property type="evidence" value="ECO:0007669"/>
    <property type="project" value="InterPro"/>
</dbReference>
<dbReference type="InterPro" id="IPR012337">
    <property type="entry name" value="RNaseH-like_sf"/>
</dbReference>
<reference evidence="3 4" key="1">
    <citation type="journal article" date="2008" name="Nature">
        <title>The genome of the model beetle and pest Tribolium castaneum.</title>
        <authorList>
            <consortium name="Tribolium Genome Sequencing Consortium"/>
            <person name="Richards S."/>
            <person name="Gibbs R.A."/>
            <person name="Weinstock G.M."/>
            <person name="Brown S.J."/>
            <person name="Denell R."/>
            <person name="Beeman R.W."/>
            <person name="Gibbs R."/>
            <person name="Beeman R.W."/>
            <person name="Brown S.J."/>
            <person name="Bucher G."/>
            <person name="Friedrich M."/>
            <person name="Grimmelikhuijzen C.J."/>
            <person name="Klingler M."/>
            <person name="Lorenzen M."/>
            <person name="Richards S."/>
            <person name="Roth S."/>
            <person name="Schroder R."/>
            <person name="Tautz D."/>
            <person name="Zdobnov E.M."/>
            <person name="Muzny D."/>
            <person name="Gibbs R.A."/>
            <person name="Weinstock G.M."/>
            <person name="Attaway T."/>
            <person name="Bell S."/>
            <person name="Buhay C.J."/>
            <person name="Chandrabose M.N."/>
            <person name="Chavez D."/>
            <person name="Clerk-Blankenburg K.P."/>
            <person name="Cree A."/>
            <person name="Dao M."/>
            <person name="Davis C."/>
            <person name="Chacko J."/>
            <person name="Dinh H."/>
            <person name="Dugan-Rocha S."/>
            <person name="Fowler G."/>
            <person name="Garner T.T."/>
            <person name="Garnes J."/>
            <person name="Gnirke A."/>
            <person name="Hawes A."/>
            <person name="Hernandez J."/>
            <person name="Hines S."/>
            <person name="Holder M."/>
            <person name="Hume J."/>
            <person name="Jhangiani S.N."/>
            <person name="Joshi V."/>
            <person name="Khan Z.M."/>
            <person name="Jackson L."/>
            <person name="Kovar C."/>
            <person name="Kowis A."/>
            <person name="Lee S."/>
            <person name="Lewis L.R."/>
            <person name="Margolis J."/>
            <person name="Morgan M."/>
            <person name="Nazareth L.V."/>
            <person name="Nguyen N."/>
            <person name="Okwuonu G."/>
            <person name="Parker D."/>
            <person name="Richards S."/>
            <person name="Ruiz S.J."/>
            <person name="Santibanez J."/>
            <person name="Savard J."/>
            <person name="Scherer S.E."/>
            <person name="Schneider B."/>
            <person name="Sodergren E."/>
            <person name="Tautz D."/>
            <person name="Vattahil S."/>
            <person name="Villasana D."/>
            <person name="White C.S."/>
            <person name="Wright R."/>
            <person name="Park Y."/>
            <person name="Beeman R.W."/>
            <person name="Lord J."/>
            <person name="Oppert B."/>
            <person name="Lorenzen M."/>
            <person name="Brown S."/>
            <person name="Wang L."/>
            <person name="Savard J."/>
            <person name="Tautz D."/>
            <person name="Richards S."/>
            <person name="Weinstock G."/>
            <person name="Gibbs R.A."/>
            <person name="Liu Y."/>
            <person name="Worley K."/>
            <person name="Weinstock G."/>
            <person name="Elsik C.G."/>
            <person name="Reese J.T."/>
            <person name="Elhaik E."/>
            <person name="Landan G."/>
            <person name="Graur D."/>
            <person name="Arensburger P."/>
            <person name="Atkinson P."/>
            <person name="Beeman R.W."/>
            <person name="Beidler J."/>
            <person name="Brown S.J."/>
            <person name="Demuth J.P."/>
            <person name="Drury D.W."/>
            <person name="Du Y.Z."/>
            <person name="Fujiwara H."/>
            <person name="Lorenzen M."/>
            <person name="Maselli V."/>
            <person name="Osanai M."/>
            <person name="Park Y."/>
            <person name="Robertson H.M."/>
            <person name="Tu Z."/>
            <person name="Wang J.J."/>
            <person name="Wang S."/>
            <person name="Richards S."/>
            <person name="Song H."/>
            <person name="Zhang L."/>
            <person name="Sodergren E."/>
            <person name="Werner D."/>
            <person name="Stanke M."/>
            <person name="Morgenstern B."/>
            <person name="Solovyev V."/>
            <person name="Kosarev P."/>
            <person name="Brown G."/>
            <person name="Chen H.C."/>
            <person name="Ermolaeva O."/>
            <person name="Hlavina W."/>
            <person name="Kapustin Y."/>
            <person name="Kiryutin B."/>
            <person name="Kitts P."/>
            <person name="Maglott D."/>
            <person name="Pruitt K."/>
            <person name="Sapojnikov V."/>
            <person name="Souvorov A."/>
            <person name="Mackey A.J."/>
            <person name="Waterhouse R.M."/>
            <person name="Wyder S."/>
            <person name="Zdobnov E.M."/>
            <person name="Zdobnov E.M."/>
            <person name="Wyder S."/>
            <person name="Kriventseva E.V."/>
            <person name="Kadowaki T."/>
            <person name="Bork P."/>
            <person name="Aranda M."/>
            <person name="Bao R."/>
            <person name="Beermann A."/>
            <person name="Berns N."/>
            <person name="Bolognesi R."/>
            <person name="Bonneton F."/>
            <person name="Bopp D."/>
            <person name="Brown S.J."/>
            <person name="Bucher G."/>
            <person name="Butts T."/>
            <person name="Chaumot A."/>
            <person name="Denell R.E."/>
            <person name="Ferrier D.E."/>
            <person name="Friedrich M."/>
            <person name="Gordon C.M."/>
            <person name="Jindra M."/>
            <person name="Klingler M."/>
            <person name="Lan Q."/>
            <person name="Lattorff H.M."/>
            <person name="Laudet V."/>
            <person name="von Levetsow C."/>
            <person name="Liu Z."/>
            <person name="Lutz R."/>
            <person name="Lynch J.A."/>
            <person name="da Fonseca R.N."/>
            <person name="Posnien N."/>
            <person name="Reuter R."/>
            <person name="Roth S."/>
            <person name="Savard J."/>
            <person name="Schinko J.B."/>
            <person name="Schmitt C."/>
            <person name="Schoppmeier M."/>
            <person name="Schroder R."/>
            <person name="Shippy T.D."/>
            <person name="Simonnet F."/>
            <person name="Marques-Souza H."/>
            <person name="Tautz D."/>
            <person name="Tomoyasu Y."/>
            <person name="Trauner J."/>
            <person name="Van der Zee M."/>
            <person name="Vervoort M."/>
            <person name="Wittkopp N."/>
            <person name="Wimmer E.A."/>
            <person name="Yang X."/>
            <person name="Jones A.K."/>
            <person name="Sattelle D.B."/>
            <person name="Ebert P.R."/>
            <person name="Nelson D."/>
            <person name="Scott J.G."/>
            <person name="Beeman R.W."/>
            <person name="Muthukrishnan S."/>
            <person name="Kramer K.J."/>
            <person name="Arakane Y."/>
            <person name="Beeman R.W."/>
            <person name="Zhu Q."/>
            <person name="Hogenkamp D."/>
            <person name="Dixit R."/>
            <person name="Oppert B."/>
            <person name="Jiang H."/>
            <person name="Zou Z."/>
            <person name="Marshall J."/>
            <person name="Elpidina E."/>
            <person name="Vinokurov K."/>
            <person name="Oppert C."/>
            <person name="Zou Z."/>
            <person name="Evans J."/>
            <person name="Lu Z."/>
            <person name="Zhao P."/>
            <person name="Sumathipala N."/>
            <person name="Altincicek B."/>
            <person name="Vilcinskas A."/>
            <person name="Williams M."/>
            <person name="Hultmark D."/>
            <person name="Hetru C."/>
            <person name="Jiang H."/>
            <person name="Grimmelikhuijzen C.J."/>
            <person name="Hauser F."/>
            <person name="Cazzamali G."/>
            <person name="Williamson M."/>
            <person name="Park Y."/>
            <person name="Li B."/>
            <person name="Tanaka Y."/>
            <person name="Predel R."/>
            <person name="Neupert S."/>
            <person name="Schachtner J."/>
            <person name="Verleyen P."/>
            <person name="Raible F."/>
            <person name="Bork P."/>
            <person name="Friedrich M."/>
            <person name="Walden K.K."/>
            <person name="Robertson H.M."/>
            <person name="Angeli S."/>
            <person name="Foret S."/>
            <person name="Bucher G."/>
            <person name="Schuetz S."/>
            <person name="Maleszka R."/>
            <person name="Wimmer E.A."/>
            <person name="Beeman R.W."/>
            <person name="Lorenzen M."/>
            <person name="Tomoyasu Y."/>
            <person name="Miller S.C."/>
            <person name="Grossmann D."/>
            <person name="Bucher G."/>
        </authorList>
    </citation>
    <scope>NUCLEOTIDE SEQUENCE [LARGE SCALE GENOMIC DNA]</scope>
    <source>
        <strain evidence="3 4">Georgia GA2</strain>
    </source>
</reference>
<dbReference type="InParanoid" id="D7EKN9"/>
<gene>
    <name evidence="3" type="primary">GLEAN_06931</name>
    <name evidence="3" type="ORF">TcasGA2_TC006931</name>
</gene>
<dbReference type="InterPro" id="IPR036397">
    <property type="entry name" value="RNaseH_sf"/>
</dbReference>
<feature type="region of interest" description="Disordered" evidence="1">
    <location>
        <begin position="215"/>
        <end position="239"/>
    </location>
</feature>
<evidence type="ECO:0000313" key="4">
    <source>
        <dbReference type="Proteomes" id="UP000007266"/>
    </source>
</evidence>
<dbReference type="PhylomeDB" id="D7EKN9"/>
<keyword evidence="4" id="KW-1185">Reference proteome</keyword>
<dbReference type="EMBL" id="KQ972949">
    <property type="protein sequence ID" value="EFA13235.1"/>
    <property type="molecule type" value="Genomic_DNA"/>
</dbReference>
<dbReference type="eggNOG" id="ENOG502SZNX">
    <property type="taxonomic scope" value="Eukaryota"/>
</dbReference>
<dbReference type="SUPFAM" id="SSF53098">
    <property type="entry name" value="Ribonuclease H-like"/>
    <property type="match status" value="1"/>
</dbReference>
<dbReference type="Proteomes" id="UP000007266">
    <property type="component" value="Unassembled WGS sequence"/>
</dbReference>
<accession>D7EKN9</accession>
<reference evidence="3 4" key="2">
    <citation type="journal article" date="2010" name="Nucleic Acids Res.">
        <title>BeetleBase in 2010: revisions to provide comprehensive genomic information for Tribolium castaneum.</title>
        <authorList>
            <person name="Kim H.S."/>
            <person name="Murphy T."/>
            <person name="Xia J."/>
            <person name="Caragea D."/>
            <person name="Park Y."/>
            <person name="Beeman R.W."/>
            <person name="Lorenzen M.D."/>
            <person name="Butcher S."/>
            <person name="Manak J.R."/>
            <person name="Brown S.J."/>
        </authorList>
    </citation>
    <scope>NUCLEOTIDE SEQUENCE [LARGE SCALE GENOMIC DNA]</scope>
    <source>
        <strain evidence="3 4">Georgia GA2</strain>
    </source>
</reference>
<proteinExistence type="predicted"/>
<dbReference type="AlphaFoldDB" id="D7EKN9"/>
<sequence>MGCEKSYDSMAGYCLDFMGPFPRTSKDHKYLLRYRIGSPNTLFYYLLKKATSTPVIKFLEERVFLVYGVPQFIIADNGKQFIGNAFKRFQKIQAAINTARHESTRYTPAFLNFGRHVPLSGNYYRNIPINGNNFDFTVADRHDYAREINQLTEVFQIVRNNLHNAYNKNSRRYNATCRDLSFNMEKLSNFVYRIRNEYDSNAGNWHIQDLKQYHVDDSDSSGSETQEEIDENDNNPEHE</sequence>
<organism evidence="3 4">
    <name type="scientific">Tribolium castaneum</name>
    <name type="common">Red flour beetle</name>
    <dbReference type="NCBI Taxonomy" id="7070"/>
    <lineage>
        <taxon>Eukaryota</taxon>
        <taxon>Metazoa</taxon>
        <taxon>Ecdysozoa</taxon>
        <taxon>Arthropoda</taxon>
        <taxon>Hexapoda</taxon>
        <taxon>Insecta</taxon>
        <taxon>Pterygota</taxon>
        <taxon>Neoptera</taxon>
        <taxon>Endopterygota</taxon>
        <taxon>Coleoptera</taxon>
        <taxon>Polyphaga</taxon>
        <taxon>Cucujiformia</taxon>
        <taxon>Tenebrionidae</taxon>
        <taxon>Tenebrionidae incertae sedis</taxon>
        <taxon>Tribolium</taxon>
    </lineage>
</organism>
<feature type="domain" description="Integrase catalytic" evidence="2">
    <location>
        <begin position="5"/>
        <end position="108"/>
    </location>
</feature>
<dbReference type="PROSITE" id="PS50994">
    <property type="entry name" value="INTEGRASE"/>
    <property type="match status" value="1"/>
</dbReference>
<evidence type="ECO:0000256" key="1">
    <source>
        <dbReference type="SAM" id="MobiDB-lite"/>
    </source>
</evidence>
<dbReference type="GO" id="GO:0015074">
    <property type="term" value="P:DNA integration"/>
    <property type="evidence" value="ECO:0007669"/>
    <property type="project" value="InterPro"/>
</dbReference>
<dbReference type="HOGENOM" id="CLU_1162471_0_0_1"/>
<dbReference type="Gene3D" id="3.30.420.10">
    <property type="entry name" value="Ribonuclease H-like superfamily/Ribonuclease H"/>
    <property type="match status" value="1"/>
</dbReference>
<feature type="compositionally biased region" description="Acidic residues" evidence="1">
    <location>
        <begin position="225"/>
        <end position="239"/>
    </location>
</feature>
<name>D7EKN9_TRICA</name>
<evidence type="ECO:0000313" key="3">
    <source>
        <dbReference type="EMBL" id="EFA13235.1"/>
    </source>
</evidence>
<dbReference type="InterPro" id="IPR001584">
    <property type="entry name" value="Integrase_cat-core"/>
</dbReference>